<proteinExistence type="predicted"/>
<accession>A0A934VRD0</accession>
<keyword evidence="2" id="KW-1185">Reference proteome</keyword>
<dbReference type="AlphaFoldDB" id="A0A934VRD0"/>
<organism evidence="1 2">
    <name type="scientific">Pelagicoccus mobilis</name>
    <dbReference type="NCBI Taxonomy" id="415221"/>
    <lineage>
        <taxon>Bacteria</taxon>
        <taxon>Pseudomonadati</taxon>
        <taxon>Verrucomicrobiota</taxon>
        <taxon>Opitutia</taxon>
        <taxon>Puniceicoccales</taxon>
        <taxon>Pelagicoccaceae</taxon>
        <taxon>Pelagicoccus</taxon>
    </lineage>
</organism>
<gene>
    <name evidence="1" type="ORF">JIN87_20415</name>
</gene>
<dbReference type="EMBL" id="JAENIL010000044">
    <property type="protein sequence ID" value="MBK1879262.1"/>
    <property type="molecule type" value="Genomic_DNA"/>
</dbReference>
<protein>
    <submittedName>
        <fullName evidence="1">Uncharacterized protein</fullName>
    </submittedName>
</protein>
<comment type="caution">
    <text evidence="1">The sequence shown here is derived from an EMBL/GenBank/DDBJ whole genome shotgun (WGS) entry which is preliminary data.</text>
</comment>
<reference evidence="1" key="1">
    <citation type="submission" date="2021-01" db="EMBL/GenBank/DDBJ databases">
        <title>Modified the classification status of verrucomicrobia.</title>
        <authorList>
            <person name="Feng X."/>
        </authorList>
    </citation>
    <scope>NUCLEOTIDE SEQUENCE</scope>
    <source>
        <strain evidence="1">KCTC 13126</strain>
    </source>
</reference>
<name>A0A934VRD0_9BACT</name>
<sequence>MRKKLVGIAMGLAGIVSVLLLWSTTDDEQLNFPLEYEAKYPPPQDAKESQKLLKELSNIEFILPPDPIQSSAFFRDFLEEETKGSGIYRLKEGVTVHDIIAESREHSTDPDHTLGFSQSYYEKLTSEKKSEYVLTHRAEVEARWSSQPELDELLKELDNFELIGGNSEYSLDTSTVFTGYTRTIAKELSKRAYLLLVQGHPDQALLELHRMMSIANKTLPDSRTLIECLTVVAVTAICLEPANYIVDNYDISKRLIQPTTANIHPTLYPIEILERNFDQEIVYLYEGFLLQADLHNSLYPLFLPKASANLVYDYWQDVLQALRDGRIEHLTTLEQNFTQSIGRFRIRNPMGHTLAASMAPSIAQFYEIYEKSDLARRDYIRKLEAVLQK</sequence>
<dbReference type="Proteomes" id="UP000617628">
    <property type="component" value="Unassembled WGS sequence"/>
</dbReference>
<evidence type="ECO:0000313" key="2">
    <source>
        <dbReference type="Proteomes" id="UP000617628"/>
    </source>
</evidence>
<dbReference type="RefSeq" id="WP_200357474.1">
    <property type="nucleotide sequence ID" value="NZ_JAENIL010000044.1"/>
</dbReference>
<evidence type="ECO:0000313" key="1">
    <source>
        <dbReference type="EMBL" id="MBK1879262.1"/>
    </source>
</evidence>